<reference evidence="2 3" key="1">
    <citation type="submission" date="2015-01" db="EMBL/GenBank/DDBJ databases">
        <title>Genome sequence of Jeotgalibacillus alimentarius.</title>
        <authorList>
            <person name="Goh K.M."/>
            <person name="Chan K.-G."/>
            <person name="Yaakop A.S."/>
            <person name="Ee R."/>
            <person name="Gan H.M."/>
            <person name="Chan C.S."/>
        </authorList>
    </citation>
    <scope>NUCLEOTIDE SEQUENCE [LARGE SCALE GENOMIC DNA]</scope>
    <source>
        <strain evidence="2 3">YKJ-13</strain>
    </source>
</reference>
<name>A0A0C2REZ4_9BACL</name>
<keyword evidence="1" id="KW-1133">Transmembrane helix</keyword>
<dbReference type="EMBL" id="JXRQ01000018">
    <property type="protein sequence ID" value="KIL48790.1"/>
    <property type="molecule type" value="Genomic_DNA"/>
</dbReference>
<gene>
    <name evidence="2" type="ORF">KP77_20010</name>
</gene>
<evidence type="ECO:0000256" key="1">
    <source>
        <dbReference type="SAM" id="Phobius"/>
    </source>
</evidence>
<dbReference type="PATRIC" id="fig|135826.4.peg.1996"/>
<evidence type="ECO:0000313" key="3">
    <source>
        <dbReference type="Proteomes" id="UP000031950"/>
    </source>
</evidence>
<organism evidence="2 3">
    <name type="scientific">Jeotgalibacillus alimentarius</name>
    <dbReference type="NCBI Taxonomy" id="135826"/>
    <lineage>
        <taxon>Bacteria</taxon>
        <taxon>Bacillati</taxon>
        <taxon>Bacillota</taxon>
        <taxon>Bacilli</taxon>
        <taxon>Bacillales</taxon>
        <taxon>Caryophanaceae</taxon>
        <taxon>Jeotgalibacillus</taxon>
    </lineage>
</organism>
<dbReference type="AlphaFoldDB" id="A0A0C2REZ4"/>
<dbReference type="Proteomes" id="UP000031950">
    <property type="component" value="Unassembled WGS sequence"/>
</dbReference>
<sequence length="54" mass="6165">MLTGFILLIIFSSLFVLQMKKQHAERNVVILFFSLAGIITGLWFVFDSLVVSFL</sequence>
<proteinExistence type="predicted"/>
<comment type="caution">
    <text evidence="2">The sequence shown here is derived from an EMBL/GenBank/DDBJ whole genome shotgun (WGS) entry which is preliminary data.</text>
</comment>
<evidence type="ECO:0000313" key="2">
    <source>
        <dbReference type="EMBL" id="KIL48790.1"/>
    </source>
</evidence>
<accession>A0A0C2REZ4</accession>
<keyword evidence="3" id="KW-1185">Reference proteome</keyword>
<keyword evidence="1" id="KW-0812">Transmembrane</keyword>
<dbReference type="OrthoDB" id="9949402at2"/>
<dbReference type="RefSeq" id="WP_160289517.1">
    <property type="nucleotide sequence ID" value="NZ_JXRQ01000018.1"/>
</dbReference>
<dbReference type="STRING" id="135826.KP77_20010"/>
<feature type="transmembrane region" description="Helical" evidence="1">
    <location>
        <begin position="29"/>
        <end position="53"/>
    </location>
</feature>
<keyword evidence="1" id="KW-0472">Membrane</keyword>
<protein>
    <submittedName>
        <fullName evidence="2">Uncharacterized protein</fullName>
    </submittedName>
</protein>